<dbReference type="OrthoDB" id="3529782at2"/>
<dbReference type="Proteomes" id="UP000198683">
    <property type="component" value="Unassembled WGS sequence"/>
</dbReference>
<evidence type="ECO:0000313" key="2">
    <source>
        <dbReference type="Proteomes" id="UP000198683"/>
    </source>
</evidence>
<gene>
    <name evidence="1" type="ORF">SAMN05421874_109123</name>
</gene>
<dbReference type="EMBL" id="FNFB01000009">
    <property type="protein sequence ID" value="SDK62752.1"/>
    <property type="molecule type" value="Genomic_DNA"/>
</dbReference>
<dbReference type="InterPro" id="IPR023393">
    <property type="entry name" value="START-like_dom_sf"/>
</dbReference>
<organism evidence="1 2">
    <name type="scientific">Nonomuraea maritima</name>
    <dbReference type="NCBI Taxonomy" id="683260"/>
    <lineage>
        <taxon>Bacteria</taxon>
        <taxon>Bacillati</taxon>
        <taxon>Actinomycetota</taxon>
        <taxon>Actinomycetes</taxon>
        <taxon>Streptosporangiales</taxon>
        <taxon>Streptosporangiaceae</taxon>
        <taxon>Nonomuraea</taxon>
    </lineage>
</organism>
<proteinExistence type="predicted"/>
<accession>A0A1G9DFW4</accession>
<dbReference type="SUPFAM" id="SSF55961">
    <property type="entry name" value="Bet v1-like"/>
    <property type="match status" value="1"/>
</dbReference>
<dbReference type="AlphaFoldDB" id="A0A1G9DFW4"/>
<dbReference type="Gene3D" id="3.30.530.20">
    <property type="match status" value="1"/>
</dbReference>
<sequence length="150" mass="16371">MTSPEAGTVLRNVFHVPAPPEAVLAHLSEPSSYVGLSPLVVAVRDVRREPAETRYSCVERFRFLGLVTYDNLIDVTLRPTANGVEGEVRSPGGVWMDYRFALAAAPGGTEVEDVLDVHATFGPILRYAARKAREVQLARAEVLAARAPTW</sequence>
<reference evidence="1 2" key="1">
    <citation type="submission" date="2016-10" db="EMBL/GenBank/DDBJ databases">
        <authorList>
            <person name="de Groot N.N."/>
        </authorList>
    </citation>
    <scope>NUCLEOTIDE SEQUENCE [LARGE SCALE GENOMIC DNA]</scope>
    <source>
        <strain evidence="1 2">CGMCC 4.5681</strain>
    </source>
</reference>
<protein>
    <recommendedName>
        <fullName evidence="3">Polyketide cyclase / dehydrase and lipid transport</fullName>
    </recommendedName>
</protein>
<dbReference type="RefSeq" id="WP_090765901.1">
    <property type="nucleotide sequence ID" value="NZ_FNFB01000009.1"/>
</dbReference>
<evidence type="ECO:0008006" key="3">
    <source>
        <dbReference type="Google" id="ProtNLM"/>
    </source>
</evidence>
<keyword evidence="2" id="KW-1185">Reference proteome</keyword>
<evidence type="ECO:0000313" key="1">
    <source>
        <dbReference type="EMBL" id="SDK62752.1"/>
    </source>
</evidence>
<name>A0A1G9DFW4_9ACTN</name>